<evidence type="ECO:0000313" key="2">
    <source>
        <dbReference type="Proteomes" id="UP000076798"/>
    </source>
</evidence>
<dbReference type="EMBL" id="KV428056">
    <property type="protein sequence ID" value="KZT38823.1"/>
    <property type="molecule type" value="Genomic_DNA"/>
</dbReference>
<proteinExistence type="predicted"/>
<dbReference type="Proteomes" id="UP000076798">
    <property type="component" value="Unassembled WGS sequence"/>
</dbReference>
<accession>A0A166DRS3</accession>
<sequence>MFFSAVFQCRDLVNEHNAETLMRITSSDKISLLESLIQNPWMYWSEIEGFVAFITKGDELAILHELAYFFSNLPKMQPNADQLFVLEFLAQLIPMLPSDFCVPRGFDLSATLALLADVRLTLRDGHKYDETVVYYLDHGGFKQLSGMRSVQNFFESCVTNSLENSGGRGHIRGRAIYYLQQYQAQFIEIPPLSKEELSVLNDALMTYVRRPSYQRKETEDLMLNALQECNSLIREGRTDSATQILGEADFLHILPILIQTLVLPSRQFLNVALFAMRERKLEYLQDLSMITWFPLSAPDNPEVPMFELLADLVPQLPSDFNVPGEVDLTPALSLLTRDLPDSRTWRRYSDALIFYLDHGAFDVLPNPESARNFLELCDRGYSGMMVAWNKRDRTSQITAELARFYLEKLGKQEPVNDIPLFPFSSLGPSADLAEAEQPVRANSHFRSLQLILAGVSRHIRGIVRSGATRNEVHNDVTELLEV</sequence>
<organism evidence="1 2">
    <name type="scientific">Sistotremastrum suecicum HHB10207 ss-3</name>
    <dbReference type="NCBI Taxonomy" id="1314776"/>
    <lineage>
        <taxon>Eukaryota</taxon>
        <taxon>Fungi</taxon>
        <taxon>Dikarya</taxon>
        <taxon>Basidiomycota</taxon>
        <taxon>Agaricomycotina</taxon>
        <taxon>Agaricomycetes</taxon>
        <taxon>Sistotremastrales</taxon>
        <taxon>Sistotremastraceae</taxon>
        <taxon>Sistotremastrum</taxon>
    </lineage>
</organism>
<gene>
    <name evidence="1" type="ORF">SISSUDRAFT_710759</name>
</gene>
<evidence type="ECO:0000313" key="1">
    <source>
        <dbReference type="EMBL" id="KZT38823.1"/>
    </source>
</evidence>
<name>A0A166DRS3_9AGAM</name>
<reference evidence="1 2" key="1">
    <citation type="journal article" date="2016" name="Mol. Biol. Evol.">
        <title>Comparative Genomics of Early-Diverging Mushroom-Forming Fungi Provides Insights into the Origins of Lignocellulose Decay Capabilities.</title>
        <authorList>
            <person name="Nagy L.G."/>
            <person name="Riley R."/>
            <person name="Tritt A."/>
            <person name="Adam C."/>
            <person name="Daum C."/>
            <person name="Floudas D."/>
            <person name="Sun H."/>
            <person name="Yadav J.S."/>
            <person name="Pangilinan J."/>
            <person name="Larsson K.H."/>
            <person name="Matsuura K."/>
            <person name="Barry K."/>
            <person name="Labutti K."/>
            <person name="Kuo R."/>
            <person name="Ohm R.A."/>
            <person name="Bhattacharya S.S."/>
            <person name="Shirouzu T."/>
            <person name="Yoshinaga Y."/>
            <person name="Martin F.M."/>
            <person name="Grigoriev I.V."/>
            <person name="Hibbett D.S."/>
        </authorList>
    </citation>
    <scope>NUCLEOTIDE SEQUENCE [LARGE SCALE GENOMIC DNA]</scope>
    <source>
        <strain evidence="1 2">HHB10207 ss-3</strain>
    </source>
</reference>
<keyword evidence="2" id="KW-1185">Reference proteome</keyword>
<protein>
    <submittedName>
        <fullName evidence="1">Uncharacterized protein</fullName>
    </submittedName>
</protein>
<dbReference type="AlphaFoldDB" id="A0A166DRS3"/>